<dbReference type="Gene3D" id="3.20.20.140">
    <property type="entry name" value="Metal-dependent hydrolases"/>
    <property type="match status" value="1"/>
</dbReference>
<name>A0A077EDM0_9FLAO</name>
<organism evidence="1 2">
    <name type="scientific">Elizabethkingia anophelis NUHP1</name>
    <dbReference type="NCBI Taxonomy" id="1338011"/>
    <lineage>
        <taxon>Bacteria</taxon>
        <taxon>Pseudomonadati</taxon>
        <taxon>Bacteroidota</taxon>
        <taxon>Flavobacteriia</taxon>
        <taxon>Flavobacteriales</taxon>
        <taxon>Weeksellaceae</taxon>
        <taxon>Elizabethkingia</taxon>
    </lineage>
</organism>
<dbReference type="SUPFAM" id="SSF51556">
    <property type="entry name" value="Metallo-dependent hydrolases"/>
    <property type="match status" value="1"/>
</dbReference>
<reference evidence="1" key="1">
    <citation type="journal article" date="2013" name="Lancet">
        <title>First case of E anophelis outbreak in an intensive-care unit.</title>
        <authorList>
            <person name="Teo J."/>
            <person name="Tan S.Y."/>
            <person name="Tay M."/>
            <person name="Ding Y."/>
            <person name="Kjelleberg S."/>
            <person name="Givskov M."/>
            <person name="Lin R.T."/>
            <person name="Yang L."/>
        </authorList>
    </citation>
    <scope>NUCLEOTIDE SEQUENCE [LARGE SCALE GENOMIC DNA]</scope>
    <source>
        <strain evidence="1">NUHP1</strain>
    </source>
</reference>
<dbReference type="RefSeq" id="WP_024564459.1">
    <property type="nucleotide sequence ID" value="NZ_CP007547.1"/>
</dbReference>
<protein>
    <submittedName>
        <fullName evidence="1">Dipeptidase</fullName>
    </submittedName>
</protein>
<dbReference type="PANTHER" id="PTHR10443:SF12">
    <property type="entry name" value="DIPEPTIDASE"/>
    <property type="match status" value="1"/>
</dbReference>
<dbReference type="EMBL" id="CP007547">
    <property type="protein sequence ID" value="AIL45641.1"/>
    <property type="molecule type" value="Genomic_DNA"/>
</dbReference>
<dbReference type="Pfam" id="PF01244">
    <property type="entry name" value="Peptidase_M19"/>
    <property type="match status" value="1"/>
</dbReference>
<dbReference type="PROSITE" id="PS51365">
    <property type="entry name" value="RENAL_DIPEPTIDASE_2"/>
    <property type="match status" value="1"/>
</dbReference>
<dbReference type="STRING" id="1338011.BD94_1866"/>
<evidence type="ECO:0000313" key="1">
    <source>
        <dbReference type="EMBL" id="AIL45641.1"/>
    </source>
</evidence>
<proteinExistence type="predicted"/>
<dbReference type="HOGENOM" id="CLU_031404_2_2_10"/>
<dbReference type="eggNOG" id="COG2355">
    <property type="taxonomic scope" value="Bacteria"/>
</dbReference>
<dbReference type="AlphaFoldDB" id="A0A077EDM0"/>
<gene>
    <name evidence="1" type="ORF">BD94_1866</name>
</gene>
<accession>A0A077EDM0</accession>
<dbReference type="GO" id="GO:0070573">
    <property type="term" value="F:metallodipeptidase activity"/>
    <property type="evidence" value="ECO:0007669"/>
    <property type="project" value="InterPro"/>
</dbReference>
<dbReference type="PANTHER" id="PTHR10443">
    <property type="entry name" value="MICROSOMAL DIPEPTIDASE"/>
    <property type="match status" value="1"/>
</dbReference>
<dbReference type="KEGG" id="eao:BD94_1866"/>
<evidence type="ECO:0000313" key="2">
    <source>
        <dbReference type="Proteomes" id="UP000028933"/>
    </source>
</evidence>
<dbReference type="GO" id="GO:0006508">
    <property type="term" value="P:proteolysis"/>
    <property type="evidence" value="ECO:0007669"/>
    <property type="project" value="InterPro"/>
</dbReference>
<sequence length="324" mass="37135">MKNYNIDLHCDLLYYLLRPGTRIDDREIGCSLPFLKEGNVMLQVMALYTATAKGSRGEGLRQSEIFAELTRQEGFYLFDKEALNNPESQKGVGVIASLENASNFCEEDMDLDEGFENLEKIIENTKGIFYIGITHHHENRFGGGNFSQAGLKDDGKVLIDYLSDKKIAIDLAHTSDQLAHDIFNYTAQRNYKIPILASHSNFRSVYPNNRNLPDELVKELIARKGLIGINFIKDYIHKTNPEVIYDHIAYGIELGAENNLAYGGDFFYDKDHPDKSRYPFFFEGIDDATTYNTINERLMKVYEPEIISKISHQNALCFIRELWE</sequence>
<dbReference type="InterPro" id="IPR032466">
    <property type="entry name" value="Metal_Hydrolase"/>
</dbReference>
<reference evidence="1" key="2">
    <citation type="journal article" date="2015" name="Genome Biol. Evol.">
        <title>Complete Genome Sequence and Transcriptomic Analysis of the Novel Pathogen Elizabethkingia anophelis in Response to Oxidative Stress.</title>
        <authorList>
            <person name="Li Y."/>
            <person name="Liu Y."/>
            <person name="Chew S.C."/>
            <person name="Tay M."/>
            <person name="Salido M.M."/>
            <person name="Teo J."/>
            <person name="Lauro F.M."/>
            <person name="Givskov M."/>
            <person name="Yang L."/>
        </authorList>
    </citation>
    <scope>NUCLEOTIDE SEQUENCE</scope>
    <source>
        <strain evidence="1">NUHP1</strain>
    </source>
</reference>
<dbReference type="InterPro" id="IPR008257">
    <property type="entry name" value="Pept_M19"/>
</dbReference>
<dbReference type="Proteomes" id="UP000028933">
    <property type="component" value="Chromosome"/>
</dbReference>